<dbReference type="EMBL" id="CAFBLD010000010">
    <property type="protein sequence ID" value="CAB4877054.1"/>
    <property type="molecule type" value="Genomic_DNA"/>
</dbReference>
<evidence type="ECO:0000313" key="8">
    <source>
        <dbReference type="EMBL" id="CAB4946547.1"/>
    </source>
</evidence>
<reference evidence="9" key="1">
    <citation type="submission" date="2020-05" db="EMBL/GenBank/DDBJ databases">
        <authorList>
            <person name="Chiriac C."/>
            <person name="Salcher M."/>
            <person name="Ghai R."/>
            <person name="Kavagutti S V."/>
        </authorList>
    </citation>
    <scope>NUCLEOTIDE SEQUENCE</scope>
</reference>
<dbReference type="EMBL" id="CAEZXO010000003">
    <property type="protein sequence ID" value="CAB4688206.1"/>
    <property type="molecule type" value="Genomic_DNA"/>
</dbReference>
<name>A0A6J7MJA9_9ZZZZ</name>
<evidence type="ECO:0000313" key="6">
    <source>
        <dbReference type="EMBL" id="CAB4831995.1"/>
    </source>
</evidence>
<evidence type="ECO:0000313" key="3">
    <source>
        <dbReference type="EMBL" id="CAB4688206.1"/>
    </source>
</evidence>
<dbReference type="EMBL" id="CAFBQX010000002">
    <property type="protein sequence ID" value="CAB5071659.1"/>
    <property type="molecule type" value="Genomic_DNA"/>
</dbReference>
<dbReference type="AlphaFoldDB" id="A0A6J7MJA9"/>
<evidence type="ECO:0000313" key="9">
    <source>
        <dbReference type="EMBL" id="CAB4978553.1"/>
    </source>
</evidence>
<dbReference type="EMBL" id="CAFBNH010000005">
    <property type="protein sequence ID" value="CAB4946547.1"/>
    <property type="molecule type" value="Genomic_DNA"/>
</dbReference>
<evidence type="ECO:0000313" key="5">
    <source>
        <dbReference type="EMBL" id="CAB4781534.1"/>
    </source>
</evidence>
<dbReference type="EMBL" id="CAESAE010000002">
    <property type="protein sequence ID" value="CAB4334086.1"/>
    <property type="molecule type" value="Genomic_DNA"/>
</dbReference>
<evidence type="ECO:0000313" key="4">
    <source>
        <dbReference type="EMBL" id="CAB4730411.1"/>
    </source>
</evidence>
<evidence type="ECO:0000256" key="1">
    <source>
        <dbReference type="SAM" id="MobiDB-lite"/>
    </source>
</evidence>
<feature type="region of interest" description="Disordered" evidence="1">
    <location>
        <begin position="148"/>
        <end position="175"/>
    </location>
</feature>
<dbReference type="EMBL" id="CAFBOC010000010">
    <property type="protein sequence ID" value="CAB4978553.1"/>
    <property type="molecule type" value="Genomic_DNA"/>
</dbReference>
<protein>
    <submittedName>
        <fullName evidence="9">Unannotated protein</fullName>
    </submittedName>
</protein>
<sequence>MQLGDLYAGENRRFVIGISVPEISSLGLCTIAEITIEYLNLAQRQDISVTLPVNVNVVPGDQAAGRIANPIVRAQRLVISAQTEKALASEEIKNGNVKGAMKRLNDSANIQLHESSLIDTDDERALETMTILRTEAEELGKLAHDAEYEAPEYNVKRMNESYSRKTRSREFRKRE</sequence>
<accession>A0A6J7MJA9</accession>
<dbReference type="EMBL" id="CAEZYM010000011">
    <property type="protein sequence ID" value="CAB4730411.1"/>
    <property type="molecule type" value="Genomic_DNA"/>
</dbReference>
<proteinExistence type="predicted"/>
<evidence type="ECO:0000313" key="2">
    <source>
        <dbReference type="EMBL" id="CAB4334086.1"/>
    </source>
</evidence>
<feature type="compositionally biased region" description="Basic and acidic residues" evidence="1">
    <location>
        <begin position="154"/>
        <end position="175"/>
    </location>
</feature>
<evidence type="ECO:0000313" key="7">
    <source>
        <dbReference type="EMBL" id="CAB4877054.1"/>
    </source>
</evidence>
<evidence type="ECO:0000313" key="10">
    <source>
        <dbReference type="EMBL" id="CAB5071659.1"/>
    </source>
</evidence>
<gene>
    <name evidence="3" type="ORF">UFOPK2510_00482</name>
    <name evidence="4" type="ORF">UFOPK2718_01202</name>
    <name evidence="5" type="ORF">UFOPK2936_00967</name>
    <name evidence="6" type="ORF">UFOPK3174_01226</name>
    <name evidence="7" type="ORF">UFOPK3328_01423</name>
    <name evidence="8" type="ORF">UFOPK3779_00904</name>
    <name evidence="9" type="ORF">UFOPK3913_00971</name>
    <name evidence="2" type="ORF">UFOPK4107_00463</name>
    <name evidence="10" type="ORF">UFOPK4403_00653</name>
</gene>
<dbReference type="EMBL" id="CAEZZW010000004">
    <property type="protein sequence ID" value="CAB4781534.1"/>
    <property type="molecule type" value="Genomic_DNA"/>
</dbReference>
<organism evidence="9">
    <name type="scientific">freshwater metagenome</name>
    <dbReference type="NCBI Taxonomy" id="449393"/>
    <lineage>
        <taxon>unclassified sequences</taxon>
        <taxon>metagenomes</taxon>
        <taxon>ecological metagenomes</taxon>
    </lineage>
</organism>
<dbReference type="EMBL" id="CAFABH010000024">
    <property type="protein sequence ID" value="CAB4831995.1"/>
    <property type="molecule type" value="Genomic_DNA"/>
</dbReference>